<dbReference type="AlphaFoldDB" id="A0A0K1NN81"/>
<accession>A0A0K1NN81</accession>
<dbReference type="EMBL" id="CP072369">
    <property type="protein sequence ID" value="QUB86172.1"/>
    <property type="molecule type" value="Genomic_DNA"/>
</dbReference>
<dbReference type="Proteomes" id="UP000060345">
    <property type="component" value="Chromosome 2"/>
</dbReference>
<evidence type="ECO:0000313" key="3">
    <source>
        <dbReference type="EMBL" id="QUB86172.1"/>
    </source>
</evidence>
<keyword evidence="1" id="KW-0472">Membrane</keyword>
<evidence type="ECO:0000313" key="5">
    <source>
        <dbReference type="Proteomes" id="UP000682005"/>
    </source>
</evidence>
<dbReference type="OrthoDB" id="1078111at2"/>
<keyword evidence="5" id="KW-1185">Reference proteome</keyword>
<sequence length="184" mass="21203">MAIGKSKISDLGFDSFQNMIDKNIETERTSDKFDRQLRAYTEAGERFDAARKCIDTAKDSLDEAYSILRKAIINANVAAKGIKESFSKIQDVTICAKISTSDWNKLSEHRNGIVSDERQLLEDHQRKTKEILSHHFYDMTNMMAKNNGVWLSNNWVKSLLWIFLPCLLYTVSSIAYYVIFFVNK</sequence>
<name>A0A0K1NN81_9BACT</name>
<dbReference type="STRING" id="1236517.ADJ77_12380"/>
<gene>
    <name evidence="2" type="ORF">ADJ77_12380</name>
    <name evidence="3" type="ORF">J5A51_02610</name>
</gene>
<dbReference type="EMBL" id="CP012075">
    <property type="protein sequence ID" value="AKU70532.1"/>
    <property type="molecule type" value="Genomic_DNA"/>
</dbReference>
<reference evidence="2 4" key="1">
    <citation type="submission" date="2015-07" db="EMBL/GenBank/DDBJ databases">
        <authorList>
            <person name="Noorani M."/>
        </authorList>
    </citation>
    <scope>NUCLEOTIDE SEQUENCE [LARGE SCALE GENOMIC DNA]</scope>
    <source>
        <strain evidence="2 4">W1435</strain>
    </source>
</reference>
<dbReference type="KEGG" id="pfus:ADJ77_12380"/>
<proteinExistence type="predicted"/>
<protein>
    <submittedName>
        <fullName evidence="2">Uncharacterized protein</fullName>
    </submittedName>
</protein>
<reference evidence="3 5" key="2">
    <citation type="submission" date="2021-03" db="EMBL/GenBank/DDBJ databases">
        <title>Human Oral Microbial Genomes.</title>
        <authorList>
            <person name="Johnston C.D."/>
            <person name="Chen T."/>
            <person name="Dewhirst F.E."/>
        </authorList>
    </citation>
    <scope>NUCLEOTIDE SEQUENCE [LARGE SCALE GENOMIC DNA]</scope>
    <source>
        <strain evidence="3 5">W1435</strain>
    </source>
</reference>
<keyword evidence="1" id="KW-0812">Transmembrane</keyword>
<dbReference type="Proteomes" id="UP000682005">
    <property type="component" value="Chromosome 2"/>
</dbReference>
<evidence type="ECO:0000313" key="4">
    <source>
        <dbReference type="Proteomes" id="UP000060345"/>
    </source>
</evidence>
<keyword evidence="1" id="KW-1133">Transmembrane helix</keyword>
<evidence type="ECO:0000256" key="1">
    <source>
        <dbReference type="SAM" id="Phobius"/>
    </source>
</evidence>
<organism evidence="2 4">
    <name type="scientific">Prevotella fusca JCM 17724</name>
    <dbReference type="NCBI Taxonomy" id="1236517"/>
    <lineage>
        <taxon>Bacteria</taxon>
        <taxon>Pseudomonadati</taxon>
        <taxon>Bacteroidota</taxon>
        <taxon>Bacteroidia</taxon>
        <taxon>Bacteroidales</taxon>
        <taxon>Prevotellaceae</taxon>
        <taxon>Prevotella</taxon>
    </lineage>
</organism>
<feature type="transmembrane region" description="Helical" evidence="1">
    <location>
        <begin position="159"/>
        <end position="182"/>
    </location>
</feature>
<evidence type="ECO:0000313" key="2">
    <source>
        <dbReference type="EMBL" id="AKU70532.1"/>
    </source>
</evidence>